<dbReference type="KEGG" id="vpe:Varpa_0666"/>
<protein>
    <submittedName>
        <fullName evidence="1">Uncharacterized protein</fullName>
    </submittedName>
</protein>
<name>E6V7G3_VARPE</name>
<sequence length="57" mass="5707">MRVSEGFNSGGLASVLLRLNEVSGGQTNGTGPSAEVCVTGNSNPECGLFGEPPKGVK</sequence>
<dbReference type="Proteomes" id="UP000008917">
    <property type="component" value="Chromosome"/>
</dbReference>
<organism evidence="1 2">
    <name type="scientific">Variovorax paradoxus (strain EPS)</name>
    <dbReference type="NCBI Taxonomy" id="595537"/>
    <lineage>
        <taxon>Bacteria</taxon>
        <taxon>Pseudomonadati</taxon>
        <taxon>Pseudomonadota</taxon>
        <taxon>Betaproteobacteria</taxon>
        <taxon>Burkholderiales</taxon>
        <taxon>Comamonadaceae</taxon>
        <taxon>Variovorax</taxon>
    </lineage>
</organism>
<dbReference type="HOGENOM" id="CLU_2995411_0_0_4"/>
<evidence type="ECO:0000313" key="2">
    <source>
        <dbReference type="Proteomes" id="UP000008917"/>
    </source>
</evidence>
<dbReference type="AlphaFoldDB" id="E6V7G3"/>
<evidence type="ECO:0000313" key="1">
    <source>
        <dbReference type="EMBL" id="ADU34885.1"/>
    </source>
</evidence>
<proteinExistence type="predicted"/>
<accession>E6V7G3</accession>
<reference evidence="1 2" key="2">
    <citation type="journal article" date="2013" name="Genome Announc.">
        <title>Genome of the Root-Associated Plant Growth-Promoting Bacterium Variovorax paradoxus Strain EPS.</title>
        <authorList>
            <person name="Han J.I."/>
            <person name="Spain J.C."/>
            <person name="Leadbetter J.R."/>
            <person name="Ovchinnikova G."/>
            <person name="Goodwin L.A."/>
            <person name="Han C.S."/>
            <person name="Woyke T."/>
            <person name="Davenport K.W."/>
            <person name="Orwin P.M."/>
        </authorList>
    </citation>
    <scope>NUCLEOTIDE SEQUENCE [LARGE SCALE GENOMIC DNA]</scope>
    <source>
        <strain evidence="1 2">EPS</strain>
    </source>
</reference>
<dbReference type="STRING" id="595537.Varpa_0666"/>
<reference evidence="2" key="1">
    <citation type="submission" date="2010-12" db="EMBL/GenBank/DDBJ databases">
        <title>Complete sequence of Variovorax paradoxus EPS.</title>
        <authorList>
            <consortium name="US DOE Joint Genome Institute"/>
            <person name="Lucas S."/>
            <person name="Copeland A."/>
            <person name="Lapidus A."/>
            <person name="Cheng J.-F."/>
            <person name="Goodwin L."/>
            <person name="Pitluck S."/>
            <person name="Teshima H."/>
            <person name="Detter J.C."/>
            <person name="Han C."/>
            <person name="Tapia R."/>
            <person name="Land M."/>
            <person name="Hauser L."/>
            <person name="Kyrpides N."/>
            <person name="Ivanova N."/>
            <person name="Ovchinnikova G."/>
            <person name="Orwin P."/>
            <person name="Han J.-I.G."/>
            <person name="Woyke T."/>
        </authorList>
    </citation>
    <scope>NUCLEOTIDE SEQUENCE [LARGE SCALE GENOMIC DNA]</scope>
    <source>
        <strain evidence="2">EPS</strain>
    </source>
</reference>
<dbReference type="EMBL" id="CP002417">
    <property type="protein sequence ID" value="ADU34885.1"/>
    <property type="molecule type" value="Genomic_DNA"/>
</dbReference>
<gene>
    <name evidence="1" type="ordered locus">Varpa_0666</name>
</gene>